<keyword evidence="3 6" id="KW-0812">Transmembrane</keyword>
<dbReference type="PATRIC" id="fig|1391654.3.peg.1447"/>
<evidence type="ECO:0000256" key="1">
    <source>
        <dbReference type="ARBA" id="ARBA00004651"/>
    </source>
</evidence>
<dbReference type="EMBL" id="CP012333">
    <property type="protein sequence ID" value="AKU94766.1"/>
    <property type="molecule type" value="Genomic_DNA"/>
</dbReference>
<gene>
    <name evidence="8" type="ORF">AKJ09_01430</name>
</gene>
<dbReference type="GO" id="GO:0005886">
    <property type="term" value="C:plasma membrane"/>
    <property type="evidence" value="ECO:0007669"/>
    <property type="project" value="UniProtKB-SubCell"/>
</dbReference>
<evidence type="ECO:0000259" key="7">
    <source>
        <dbReference type="Pfam" id="PF00482"/>
    </source>
</evidence>
<keyword evidence="5 6" id="KW-0472">Membrane</keyword>
<evidence type="ECO:0000313" key="9">
    <source>
        <dbReference type="Proteomes" id="UP000064967"/>
    </source>
</evidence>
<dbReference type="PANTHER" id="PTHR35007">
    <property type="entry name" value="INTEGRAL MEMBRANE PROTEIN-RELATED"/>
    <property type="match status" value="1"/>
</dbReference>
<feature type="transmembrane region" description="Helical" evidence="6">
    <location>
        <begin position="230"/>
        <end position="247"/>
    </location>
</feature>
<evidence type="ECO:0000313" key="8">
    <source>
        <dbReference type="EMBL" id="AKU94766.1"/>
    </source>
</evidence>
<dbReference type="AlphaFoldDB" id="A0A0K1PN01"/>
<dbReference type="InterPro" id="IPR018076">
    <property type="entry name" value="T2SS_GspF_dom"/>
</dbReference>
<dbReference type="Pfam" id="PF00482">
    <property type="entry name" value="T2SSF"/>
    <property type="match status" value="1"/>
</dbReference>
<proteinExistence type="predicted"/>
<feature type="transmembrane region" description="Helical" evidence="6">
    <location>
        <begin position="259"/>
        <end position="279"/>
    </location>
</feature>
<keyword evidence="9" id="KW-1185">Reference proteome</keyword>
<comment type="subcellular location">
    <subcellularLocation>
        <location evidence="1">Cell membrane</location>
        <topology evidence="1">Multi-pass membrane protein</topology>
    </subcellularLocation>
</comment>
<dbReference type="KEGG" id="llu:AKJ09_01430"/>
<evidence type="ECO:0000256" key="3">
    <source>
        <dbReference type="ARBA" id="ARBA00022692"/>
    </source>
</evidence>
<dbReference type="PANTHER" id="PTHR35007:SF1">
    <property type="entry name" value="PILUS ASSEMBLY PROTEIN"/>
    <property type="match status" value="1"/>
</dbReference>
<organism evidence="8 9">
    <name type="scientific">Labilithrix luteola</name>
    <dbReference type="NCBI Taxonomy" id="1391654"/>
    <lineage>
        <taxon>Bacteria</taxon>
        <taxon>Pseudomonadati</taxon>
        <taxon>Myxococcota</taxon>
        <taxon>Polyangia</taxon>
        <taxon>Polyangiales</taxon>
        <taxon>Labilitrichaceae</taxon>
        <taxon>Labilithrix</taxon>
    </lineage>
</organism>
<dbReference type="Proteomes" id="UP000064967">
    <property type="component" value="Chromosome"/>
</dbReference>
<evidence type="ECO:0000256" key="5">
    <source>
        <dbReference type="ARBA" id="ARBA00023136"/>
    </source>
</evidence>
<evidence type="ECO:0000256" key="4">
    <source>
        <dbReference type="ARBA" id="ARBA00022989"/>
    </source>
</evidence>
<feature type="transmembrane region" description="Helical" evidence="6">
    <location>
        <begin position="7"/>
        <end position="28"/>
    </location>
</feature>
<keyword evidence="2" id="KW-1003">Cell membrane</keyword>
<sequence>MSSWNANVWCAITIGSATLAVIALLVTLMGSNRGLFYVFWGRYLDYLTLLLRRLRIFKPPHRIATMQAALLLVVLGFATLGLCPFWHVLSFVIAFGPAFVLERRVKKRIIAIDNTADAYCLALANSLKTTASVGAAVETASSLLHGPVAEEMEHAVKETRVGRSLNDALQAVGPRAKSHKLGIVLAALLIGRQVGGNLTRVLETTAATLREMERLEGVVRQKTADARMQIWGLMLAPLLICAGIYALDHTYFQPLTNSTLGFVIAGGAMISYVFGLILARKILAVDI</sequence>
<feature type="transmembrane region" description="Helical" evidence="6">
    <location>
        <begin position="85"/>
        <end position="101"/>
    </location>
</feature>
<reference evidence="8 9" key="1">
    <citation type="submission" date="2015-08" db="EMBL/GenBank/DDBJ databases">
        <authorList>
            <person name="Babu N.S."/>
            <person name="Beckwith C.J."/>
            <person name="Beseler K.G."/>
            <person name="Brison A."/>
            <person name="Carone J.V."/>
            <person name="Caskin T.P."/>
            <person name="Diamond M."/>
            <person name="Durham M.E."/>
            <person name="Foxe J.M."/>
            <person name="Go M."/>
            <person name="Henderson B.A."/>
            <person name="Jones I.B."/>
            <person name="McGettigan J.A."/>
            <person name="Micheletti S.J."/>
            <person name="Nasrallah M.E."/>
            <person name="Ortiz D."/>
            <person name="Piller C.R."/>
            <person name="Privatt S.R."/>
            <person name="Schneider S.L."/>
            <person name="Sharp S."/>
            <person name="Smith T.C."/>
            <person name="Stanton J.D."/>
            <person name="Ullery H.E."/>
            <person name="Wilson R.J."/>
            <person name="Serrano M.G."/>
            <person name="Buck G."/>
            <person name="Lee V."/>
            <person name="Wang Y."/>
            <person name="Carvalho R."/>
            <person name="Voegtly L."/>
            <person name="Shi R."/>
            <person name="Duckworth R."/>
            <person name="Johnson A."/>
            <person name="Loviza R."/>
            <person name="Walstead R."/>
            <person name="Shah Z."/>
            <person name="Kiflezghi M."/>
            <person name="Wade K."/>
            <person name="Ball S.L."/>
            <person name="Bradley K.W."/>
            <person name="Asai D.J."/>
            <person name="Bowman C.A."/>
            <person name="Russell D.A."/>
            <person name="Pope W.H."/>
            <person name="Jacobs-Sera D."/>
            <person name="Hendrix R.W."/>
            <person name="Hatfull G.F."/>
        </authorList>
    </citation>
    <scope>NUCLEOTIDE SEQUENCE [LARGE SCALE GENOMIC DNA]</scope>
    <source>
        <strain evidence="8 9">DSM 27648</strain>
    </source>
</reference>
<protein>
    <submittedName>
        <fullName evidence="8">Flp pilus assembly protein TadB</fullName>
    </submittedName>
</protein>
<dbReference type="OrthoDB" id="597333at2"/>
<evidence type="ECO:0000256" key="6">
    <source>
        <dbReference type="SAM" id="Phobius"/>
    </source>
</evidence>
<evidence type="ECO:0000256" key="2">
    <source>
        <dbReference type="ARBA" id="ARBA00022475"/>
    </source>
</evidence>
<dbReference type="RefSeq" id="WP_146646319.1">
    <property type="nucleotide sequence ID" value="NZ_CP012333.1"/>
</dbReference>
<dbReference type="STRING" id="1391654.AKJ09_01430"/>
<accession>A0A0K1PN01</accession>
<keyword evidence="4 6" id="KW-1133">Transmembrane helix</keyword>
<name>A0A0K1PN01_9BACT</name>
<feature type="domain" description="Type II secretion system protein GspF" evidence="7">
    <location>
        <begin position="120"/>
        <end position="242"/>
    </location>
</feature>